<evidence type="ECO:0000313" key="3">
    <source>
        <dbReference type="Proteomes" id="UP001061958"/>
    </source>
</evidence>
<dbReference type="EMBL" id="BQMJ01000046">
    <property type="protein sequence ID" value="GJQ13710.1"/>
    <property type="molecule type" value="Genomic_DNA"/>
</dbReference>
<evidence type="ECO:0000313" key="2">
    <source>
        <dbReference type="EMBL" id="GJQ13710.1"/>
    </source>
</evidence>
<name>A0A9C7Q0A5_9RHOD</name>
<reference evidence="2" key="2">
    <citation type="submission" date="2022-01" db="EMBL/GenBank/DDBJ databases">
        <authorList>
            <person name="Hirooka S."/>
            <person name="Miyagishima S.Y."/>
        </authorList>
    </citation>
    <scope>NUCLEOTIDE SEQUENCE</scope>
    <source>
        <strain evidence="2">NBRC 102759</strain>
    </source>
</reference>
<feature type="coiled-coil region" evidence="1">
    <location>
        <begin position="142"/>
        <end position="176"/>
    </location>
</feature>
<protein>
    <submittedName>
        <fullName evidence="2">Uncharacterized protein</fullName>
    </submittedName>
</protein>
<accession>A0A9C7Q0A5</accession>
<organism evidence="2 3">
    <name type="scientific">Galdieria partita</name>
    <dbReference type="NCBI Taxonomy" id="83374"/>
    <lineage>
        <taxon>Eukaryota</taxon>
        <taxon>Rhodophyta</taxon>
        <taxon>Bangiophyceae</taxon>
        <taxon>Galdieriales</taxon>
        <taxon>Galdieriaceae</taxon>
        <taxon>Galdieria</taxon>
    </lineage>
</organism>
<dbReference type="Gene3D" id="1.20.5.370">
    <property type="match status" value="1"/>
</dbReference>
<dbReference type="Proteomes" id="UP001061958">
    <property type="component" value="Unassembled WGS sequence"/>
</dbReference>
<keyword evidence="1" id="KW-0175">Coiled coil</keyword>
<reference evidence="2" key="1">
    <citation type="journal article" date="2022" name="Proc. Natl. Acad. Sci. U.S.A.">
        <title>Life cycle and functional genomics of the unicellular red alga Galdieria for elucidating algal and plant evolution and industrial use.</title>
        <authorList>
            <person name="Hirooka S."/>
            <person name="Itabashi T."/>
            <person name="Ichinose T.M."/>
            <person name="Onuma R."/>
            <person name="Fujiwara T."/>
            <person name="Yamashita S."/>
            <person name="Jong L.W."/>
            <person name="Tomita R."/>
            <person name="Iwane A.H."/>
            <person name="Miyagishima S.Y."/>
        </authorList>
    </citation>
    <scope>NUCLEOTIDE SEQUENCE</scope>
    <source>
        <strain evidence="2">NBRC 102759</strain>
    </source>
</reference>
<gene>
    <name evidence="2" type="ORF">GpartN1_g5501.t1</name>
</gene>
<dbReference type="OrthoDB" id="8064436at2759"/>
<dbReference type="InterPro" id="IPR014751">
    <property type="entry name" value="XRCC4-like_C"/>
</dbReference>
<dbReference type="SUPFAM" id="SSF58022">
    <property type="entry name" value="XRCC4, C-terminal oligomerization domain"/>
    <property type="match status" value="1"/>
</dbReference>
<evidence type="ECO:0000256" key="1">
    <source>
        <dbReference type="SAM" id="Coils"/>
    </source>
</evidence>
<dbReference type="AlphaFoldDB" id="A0A9C7Q0A5"/>
<keyword evidence="3" id="KW-1185">Reference proteome</keyword>
<sequence length="203" mass="23017">MTCPSDLTWNGKLEIQGSAPTEQQALFALIRITQATLSVSVSDGCRVWFGQGDESVISTAVKVTKSRLEILADTLKQPSQDTTIVLTSGGKDETQDSIYLKVMRVVLSGLSLPIVSMELSSRSMDTFLENIWDVLTMLRCKNEELESVVRREETVNQELQRALELTREEKNRIEERLLKKFMLLLNEKKRKIEQLEQPIEKSG</sequence>
<comment type="caution">
    <text evidence="2">The sequence shown here is derived from an EMBL/GenBank/DDBJ whole genome shotgun (WGS) entry which is preliminary data.</text>
</comment>
<proteinExistence type="predicted"/>